<comment type="caution">
    <text evidence="10">The sequence shown here is derived from an EMBL/GenBank/DDBJ whole genome shotgun (WGS) entry which is preliminary data.</text>
</comment>
<evidence type="ECO:0000256" key="7">
    <source>
        <dbReference type="HAMAP-Rule" id="MF_01147"/>
    </source>
</evidence>
<dbReference type="HAMAP" id="MF_01147">
    <property type="entry name" value="Lgt"/>
    <property type="match status" value="1"/>
</dbReference>
<evidence type="ECO:0000256" key="5">
    <source>
        <dbReference type="ARBA" id="ARBA00022989"/>
    </source>
</evidence>
<dbReference type="InterPro" id="IPR001640">
    <property type="entry name" value="Lgt"/>
</dbReference>
<dbReference type="EMBL" id="JAIXNE010000002">
    <property type="protein sequence ID" value="MCA6074848.1"/>
    <property type="molecule type" value="Genomic_DNA"/>
</dbReference>
<accession>A0A9X1HUA8</accession>
<evidence type="ECO:0000256" key="4">
    <source>
        <dbReference type="ARBA" id="ARBA00022692"/>
    </source>
</evidence>
<evidence type="ECO:0000313" key="11">
    <source>
        <dbReference type="Proteomes" id="UP001139409"/>
    </source>
</evidence>
<comment type="subcellular location">
    <subcellularLocation>
        <location evidence="7">Cell membrane</location>
        <topology evidence="7">Multi-pass membrane protein</topology>
    </subcellularLocation>
</comment>
<dbReference type="GO" id="GO:0008961">
    <property type="term" value="F:phosphatidylglycerol-prolipoprotein diacylglyceryl transferase activity"/>
    <property type="evidence" value="ECO:0007669"/>
    <property type="project" value="UniProtKB-UniRule"/>
</dbReference>
<dbReference type="Pfam" id="PF01790">
    <property type="entry name" value="LGT"/>
    <property type="match status" value="1"/>
</dbReference>
<feature type="transmembrane region" description="Helical" evidence="7">
    <location>
        <begin position="49"/>
        <end position="70"/>
    </location>
</feature>
<evidence type="ECO:0000313" key="10">
    <source>
        <dbReference type="EMBL" id="MCA6077153.1"/>
    </source>
</evidence>
<evidence type="ECO:0000313" key="8">
    <source>
        <dbReference type="EMBL" id="MCA6074848.1"/>
    </source>
</evidence>
<keyword evidence="11" id="KW-1185">Reference proteome</keyword>
<keyword evidence="3 7" id="KW-0808">Transferase</keyword>
<feature type="binding site" evidence="7">
    <location>
        <position position="133"/>
    </location>
    <ligand>
        <name>a 1,2-diacyl-sn-glycero-3-phospho-(1'-sn-glycerol)</name>
        <dbReference type="ChEBI" id="CHEBI:64716"/>
    </ligand>
</feature>
<keyword evidence="5 7" id="KW-1133">Transmembrane helix</keyword>
<dbReference type="PANTHER" id="PTHR30589:SF0">
    <property type="entry name" value="PHOSPHATIDYLGLYCEROL--PROLIPOPROTEIN DIACYLGLYCERYL TRANSFERASE"/>
    <property type="match status" value="1"/>
</dbReference>
<dbReference type="AlphaFoldDB" id="A0A9X1HUA8"/>
<feature type="transmembrane region" description="Helical" evidence="7">
    <location>
        <begin position="202"/>
        <end position="219"/>
    </location>
</feature>
<dbReference type="RefSeq" id="WP_225697958.1">
    <property type="nucleotide sequence ID" value="NZ_JAIXNE010000002.1"/>
</dbReference>
<feature type="transmembrane region" description="Helical" evidence="7">
    <location>
        <begin position="114"/>
        <end position="131"/>
    </location>
</feature>
<feature type="transmembrane region" description="Helical" evidence="7">
    <location>
        <begin position="90"/>
        <end position="107"/>
    </location>
</feature>
<evidence type="ECO:0000256" key="2">
    <source>
        <dbReference type="ARBA" id="ARBA00022475"/>
    </source>
</evidence>
<keyword evidence="4 7" id="KW-0812">Transmembrane</keyword>
<dbReference type="GO" id="GO:0005886">
    <property type="term" value="C:plasma membrane"/>
    <property type="evidence" value="ECO:0007669"/>
    <property type="project" value="UniProtKB-SubCell"/>
</dbReference>
<comment type="catalytic activity">
    <reaction evidence="7">
        <text>L-cysteinyl-[prolipoprotein] + a 1,2-diacyl-sn-glycero-3-phospho-(1'-sn-glycerol) = an S-1,2-diacyl-sn-glyceryl-L-cysteinyl-[prolipoprotein] + sn-glycerol 1-phosphate + H(+)</text>
        <dbReference type="Rhea" id="RHEA:56712"/>
        <dbReference type="Rhea" id="RHEA-COMP:14679"/>
        <dbReference type="Rhea" id="RHEA-COMP:14680"/>
        <dbReference type="ChEBI" id="CHEBI:15378"/>
        <dbReference type="ChEBI" id="CHEBI:29950"/>
        <dbReference type="ChEBI" id="CHEBI:57685"/>
        <dbReference type="ChEBI" id="CHEBI:64716"/>
        <dbReference type="ChEBI" id="CHEBI:140658"/>
        <dbReference type="EC" id="2.5.1.145"/>
    </reaction>
</comment>
<sequence length="264" mass="30033">MHPILFSFEVFGKEFTVYSYGFFIVLGAILAVIYLARQARKEFNVPFDTINNLFLLLLASAFIGGKVFLFFENPPYYRENPADLFSGRGFVFYGSLLFCIPVMLWYFRKNKLPVLPMLDIMAIVTVIVHGFGRIGCFMAGCCYGKETHGWLGVIFSDPACFARPLDTPLHPTQLYSAFMIAAIGLTLVMVKRRKMFPGQVFLLYLILYGIGRSVVEIFRGDESRGYVIEGILSHSQFISLLVIAAAVYFYRRNYINVRKTSKTS</sequence>
<keyword evidence="6 7" id="KW-0472">Membrane</keyword>
<feature type="transmembrane region" description="Helical" evidence="7">
    <location>
        <begin position="17"/>
        <end position="37"/>
    </location>
</feature>
<dbReference type="NCBIfam" id="TIGR00544">
    <property type="entry name" value="lgt"/>
    <property type="match status" value="1"/>
</dbReference>
<name>A0A9X1HUA8_9BACT</name>
<keyword evidence="2 7" id="KW-1003">Cell membrane</keyword>
<dbReference type="EMBL" id="JAIXNE010000003">
    <property type="protein sequence ID" value="MCA6076025.1"/>
    <property type="molecule type" value="Genomic_DNA"/>
</dbReference>
<feature type="transmembrane region" description="Helical" evidence="7">
    <location>
        <begin position="231"/>
        <end position="250"/>
    </location>
</feature>
<comment type="similarity">
    <text evidence="1 7">Belongs to the Lgt family.</text>
</comment>
<dbReference type="EMBL" id="JAIXNE010000004">
    <property type="protein sequence ID" value="MCA6077153.1"/>
    <property type="molecule type" value="Genomic_DNA"/>
</dbReference>
<feature type="transmembrane region" description="Helical" evidence="7">
    <location>
        <begin position="173"/>
        <end position="190"/>
    </location>
</feature>
<comment type="function">
    <text evidence="7">Catalyzes the transfer of the diacylglyceryl group from phosphatidylglycerol to the sulfhydryl group of the N-terminal cysteine of a prolipoprotein, the first step in the formation of mature lipoproteins.</text>
</comment>
<evidence type="ECO:0000256" key="6">
    <source>
        <dbReference type="ARBA" id="ARBA00023136"/>
    </source>
</evidence>
<protein>
    <recommendedName>
        <fullName evidence="7">Phosphatidylglycerol--prolipoprotein diacylglyceryl transferase</fullName>
        <ecNumber evidence="7">2.5.1.145</ecNumber>
    </recommendedName>
</protein>
<dbReference type="Proteomes" id="UP001139409">
    <property type="component" value="Unassembled WGS sequence"/>
</dbReference>
<proteinExistence type="inferred from homology"/>
<evidence type="ECO:0000313" key="9">
    <source>
        <dbReference type="EMBL" id="MCA6076025.1"/>
    </source>
</evidence>
<reference evidence="10" key="1">
    <citation type="submission" date="2021-09" db="EMBL/GenBank/DDBJ databases">
        <title>Fulvivirga sp. isolated from coastal sediment.</title>
        <authorList>
            <person name="Yu H."/>
        </authorList>
    </citation>
    <scope>NUCLEOTIDE SEQUENCE</scope>
    <source>
        <strain evidence="10">1062</strain>
    </source>
</reference>
<evidence type="ECO:0000256" key="1">
    <source>
        <dbReference type="ARBA" id="ARBA00007150"/>
    </source>
</evidence>
<gene>
    <name evidence="7 10" type="primary">lgt</name>
    <name evidence="8" type="ORF">LDX50_08200</name>
    <name evidence="9" type="ORF">LDX50_14170</name>
    <name evidence="10" type="ORF">LDX50_19890</name>
</gene>
<comment type="pathway">
    <text evidence="7">Protein modification; lipoprotein biosynthesis (diacylglyceryl transfer).</text>
</comment>
<evidence type="ECO:0000256" key="3">
    <source>
        <dbReference type="ARBA" id="ARBA00022679"/>
    </source>
</evidence>
<dbReference type="GO" id="GO:0042158">
    <property type="term" value="P:lipoprotein biosynthetic process"/>
    <property type="evidence" value="ECO:0007669"/>
    <property type="project" value="UniProtKB-UniRule"/>
</dbReference>
<organism evidence="10 11">
    <name type="scientific">Fulvivirga sedimenti</name>
    <dbReference type="NCBI Taxonomy" id="2879465"/>
    <lineage>
        <taxon>Bacteria</taxon>
        <taxon>Pseudomonadati</taxon>
        <taxon>Bacteroidota</taxon>
        <taxon>Cytophagia</taxon>
        <taxon>Cytophagales</taxon>
        <taxon>Fulvivirgaceae</taxon>
        <taxon>Fulvivirga</taxon>
    </lineage>
</organism>
<dbReference type="EC" id="2.5.1.145" evidence="7"/>
<dbReference type="PANTHER" id="PTHR30589">
    <property type="entry name" value="PROLIPOPROTEIN DIACYLGLYCERYL TRANSFERASE"/>
    <property type="match status" value="1"/>
</dbReference>